<sequence length="182" mass="20067">MTKRIFRLIIGLTTIGILLSGCFGDGISIPVGDGESIKIGTDEEDGVSFEATDKNGETVSFNASSDGEIPEDFPDYIPFPSDFQVNATTTITENGEKGMNVSYQTDSATFEEVWDMYQSFAEDNNYEEITSMTSNDYNTMLINNENESIGITAFAEENEDGNNFVTVNIVHLKVSEESNQEE</sequence>
<dbReference type="RefSeq" id="WP_072888706.1">
    <property type="nucleotide sequence ID" value="NZ_FQVW01000007.1"/>
</dbReference>
<dbReference type="AlphaFoldDB" id="A0A1M5F2U4"/>
<protein>
    <recommendedName>
        <fullName evidence="3">Lipoprotein</fullName>
    </recommendedName>
</protein>
<dbReference type="PROSITE" id="PS51257">
    <property type="entry name" value="PROKAR_LIPOPROTEIN"/>
    <property type="match status" value="1"/>
</dbReference>
<proteinExistence type="predicted"/>
<dbReference type="OrthoDB" id="2971345at2"/>
<dbReference type="EMBL" id="FQVW01000007">
    <property type="protein sequence ID" value="SHF85807.1"/>
    <property type="molecule type" value="Genomic_DNA"/>
</dbReference>
<dbReference type="STRING" id="930117.SAMN05216225_100729"/>
<reference evidence="1 2" key="1">
    <citation type="submission" date="2016-11" db="EMBL/GenBank/DDBJ databases">
        <authorList>
            <person name="Jaros S."/>
            <person name="Januszkiewicz K."/>
            <person name="Wedrychowicz H."/>
        </authorList>
    </citation>
    <scope>NUCLEOTIDE SEQUENCE [LARGE SCALE GENOMIC DNA]</scope>
    <source>
        <strain evidence="1 2">IBRC-M 10683</strain>
    </source>
</reference>
<accession>A0A1M5F2U4</accession>
<evidence type="ECO:0000313" key="2">
    <source>
        <dbReference type="Proteomes" id="UP000183988"/>
    </source>
</evidence>
<dbReference type="Proteomes" id="UP000183988">
    <property type="component" value="Unassembled WGS sequence"/>
</dbReference>
<evidence type="ECO:0000313" key="1">
    <source>
        <dbReference type="EMBL" id="SHF85807.1"/>
    </source>
</evidence>
<gene>
    <name evidence="1" type="ORF">SAMN05216225_100729</name>
</gene>
<evidence type="ECO:0008006" key="3">
    <source>
        <dbReference type="Google" id="ProtNLM"/>
    </source>
</evidence>
<name>A0A1M5F2U4_9BACI</name>
<organism evidence="1 2">
    <name type="scientific">Ornithinibacillus halophilus</name>
    <dbReference type="NCBI Taxonomy" id="930117"/>
    <lineage>
        <taxon>Bacteria</taxon>
        <taxon>Bacillati</taxon>
        <taxon>Bacillota</taxon>
        <taxon>Bacilli</taxon>
        <taxon>Bacillales</taxon>
        <taxon>Bacillaceae</taxon>
        <taxon>Ornithinibacillus</taxon>
    </lineage>
</organism>
<keyword evidence="2" id="KW-1185">Reference proteome</keyword>